<reference evidence="1 2" key="1">
    <citation type="submission" date="2012-08" db="EMBL/GenBank/DDBJ databases">
        <title>Oryza genome evolution.</title>
        <authorList>
            <person name="Wing R.A."/>
        </authorList>
    </citation>
    <scope>NUCLEOTIDE SEQUENCE</scope>
</reference>
<dbReference type="Gramene" id="LPERR03G28420.1">
    <property type="protein sequence ID" value="LPERR03G28420.1"/>
    <property type="gene ID" value="LPERR03G28420"/>
</dbReference>
<organism evidence="1 2">
    <name type="scientific">Leersia perrieri</name>
    <dbReference type="NCBI Taxonomy" id="77586"/>
    <lineage>
        <taxon>Eukaryota</taxon>
        <taxon>Viridiplantae</taxon>
        <taxon>Streptophyta</taxon>
        <taxon>Embryophyta</taxon>
        <taxon>Tracheophyta</taxon>
        <taxon>Spermatophyta</taxon>
        <taxon>Magnoliopsida</taxon>
        <taxon>Liliopsida</taxon>
        <taxon>Poales</taxon>
        <taxon>Poaceae</taxon>
        <taxon>BOP clade</taxon>
        <taxon>Oryzoideae</taxon>
        <taxon>Oryzeae</taxon>
        <taxon>Oryzinae</taxon>
        <taxon>Leersia</taxon>
    </lineage>
</organism>
<dbReference type="Proteomes" id="UP000032180">
    <property type="component" value="Chromosome 3"/>
</dbReference>
<dbReference type="EnsemblPlants" id="LPERR03G28420.1">
    <property type="protein sequence ID" value="LPERR03G28420.1"/>
    <property type="gene ID" value="LPERR03G28420"/>
</dbReference>
<dbReference type="AlphaFoldDB" id="A0A0D9VYW9"/>
<reference evidence="1" key="3">
    <citation type="submission" date="2015-04" db="UniProtKB">
        <authorList>
            <consortium name="EnsemblPlants"/>
        </authorList>
    </citation>
    <scope>IDENTIFICATION</scope>
</reference>
<sequence length="34" mass="4035">MQGELRTTERWIKPLQESERLKQLRPRNGIGISL</sequence>
<proteinExistence type="predicted"/>
<evidence type="ECO:0000313" key="2">
    <source>
        <dbReference type="Proteomes" id="UP000032180"/>
    </source>
</evidence>
<reference evidence="2" key="2">
    <citation type="submission" date="2013-12" db="EMBL/GenBank/DDBJ databases">
        <authorList>
            <person name="Yu Y."/>
            <person name="Lee S."/>
            <person name="de Baynast K."/>
            <person name="Wissotski M."/>
            <person name="Liu L."/>
            <person name="Talag J."/>
            <person name="Goicoechea J."/>
            <person name="Angelova A."/>
            <person name="Jetty R."/>
            <person name="Kudrna D."/>
            <person name="Golser W."/>
            <person name="Rivera L."/>
            <person name="Zhang J."/>
            <person name="Wing R."/>
        </authorList>
    </citation>
    <scope>NUCLEOTIDE SEQUENCE</scope>
</reference>
<keyword evidence="2" id="KW-1185">Reference proteome</keyword>
<name>A0A0D9VYW9_9ORYZ</name>
<protein>
    <submittedName>
        <fullName evidence="1">Uncharacterized protein</fullName>
    </submittedName>
</protein>
<dbReference type="HOGENOM" id="CLU_3399936_0_0_1"/>
<evidence type="ECO:0000313" key="1">
    <source>
        <dbReference type="EnsemblPlants" id="LPERR03G28420.1"/>
    </source>
</evidence>
<accession>A0A0D9VYW9</accession>